<dbReference type="InterPro" id="IPR055450">
    <property type="entry name" value="AP5Z1_ARM"/>
</dbReference>
<evidence type="ECO:0000259" key="1">
    <source>
        <dbReference type="Pfam" id="PF14764"/>
    </source>
</evidence>
<evidence type="ECO:0000313" key="3">
    <source>
        <dbReference type="Proteomes" id="UP000288216"/>
    </source>
</evidence>
<sequence length="66" mass="7427">ALKKSDSELQKACLVEAVTLLDLICRQDPLFVYRAFPVVKALYGRISSDSGFARVLLPVVQFYLNH</sequence>
<dbReference type="AlphaFoldDB" id="A0A401QES0"/>
<reference evidence="2 3" key="1">
    <citation type="journal article" date="2018" name="Nat. Ecol. Evol.">
        <title>Shark genomes provide insights into elasmobranch evolution and the origin of vertebrates.</title>
        <authorList>
            <person name="Hara Y"/>
            <person name="Yamaguchi K"/>
            <person name="Onimaru K"/>
            <person name="Kadota M"/>
            <person name="Koyanagi M"/>
            <person name="Keeley SD"/>
            <person name="Tatsumi K"/>
            <person name="Tanaka K"/>
            <person name="Motone F"/>
            <person name="Kageyama Y"/>
            <person name="Nozu R"/>
            <person name="Adachi N"/>
            <person name="Nishimura O"/>
            <person name="Nakagawa R"/>
            <person name="Tanegashima C"/>
            <person name="Kiyatake I"/>
            <person name="Matsumoto R"/>
            <person name="Murakumo K"/>
            <person name="Nishida K"/>
            <person name="Terakita A"/>
            <person name="Kuratani S"/>
            <person name="Sato K"/>
            <person name="Hyodo S Kuraku.S."/>
        </authorList>
    </citation>
    <scope>NUCLEOTIDE SEQUENCE [LARGE SCALE GENOMIC DNA]</scope>
</reference>
<organism evidence="2 3">
    <name type="scientific">Scyliorhinus torazame</name>
    <name type="common">Cloudy catshark</name>
    <name type="synonym">Catulus torazame</name>
    <dbReference type="NCBI Taxonomy" id="75743"/>
    <lineage>
        <taxon>Eukaryota</taxon>
        <taxon>Metazoa</taxon>
        <taxon>Chordata</taxon>
        <taxon>Craniata</taxon>
        <taxon>Vertebrata</taxon>
        <taxon>Chondrichthyes</taxon>
        <taxon>Elasmobranchii</taxon>
        <taxon>Galeomorphii</taxon>
        <taxon>Galeoidea</taxon>
        <taxon>Carcharhiniformes</taxon>
        <taxon>Scyliorhinidae</taxon>
        <taxon>Scyliorhinus</taxon>
    </lineage>
</organism>
<protein>
    <recommendedName>
        <fullName evidence="1">AP-5 complex subunit zeta-1 ARM repeats domain-containing protein</fullName>
    </recommendedName>
</protein>
<feature type="non-terminal residue" evidence="2">
    <location>
        <position position="66"/>
    </location>
</feature>
<proteinExistence type="predicted"/>
<accession>A0A401QES0</accession>
<dbReference type="InterPro" id="IPR028222">
    <property type="entry name" value="AP5Z1"/>
</dbReference>
<dbReference type="EMBL" id="BFAA01039711">
    <property type="protein sequence ID" value="GCB83854.1"/>
    <property type="molecule type" value="Genomic_DNA"/>
</dbReference>
<feature type="non-terminal residue" evidence="2">
    <location>
        <position position="1"/>
    </location>
</feature>
<comment type="caution">
    <text evidence="2">The sequence shown here is derived from an EMBL/GenBank/DDBJ whole genome shotgun (WGS) entry which is preliminary data.</text>
</comment>
<dbReference type="GO" id="GO:0044599">
    <property type="term" value="C:AP-5 adaptor complex"/>
    <property type="evidence" value="ECO:0007669"/>
    <property type="project" value="InterPro"/>
</dbReference>
<keyword evidence="3" id="KW-1185">Reference proteome</keyword>
<gene>
    <name evidence="2" type="ORF">scyTo_0024122</name>
</gene>
<dbReference type="OrthoDB" id="744564at2759"/>
<evidence type="ECO:0000313" key="2">
    <source>
        <dbReference type="EMBL" id="GCB83854.1"/>
    </source>
</evidence>
<dbReference type="STRING" id="75743.A0A401QES0"/>
<dbReference type="PANTHER" id="PTHR46488">
    <property type="entry name" value="AP-5 COMPLEX SUBUNIT ZETA-1"/>
    <property type="match status" value="1"/>
</dbReference>
<name>A0A401QES0_SCYTO</name>
<dbReference type="Pfam" id="PF14764">
    <property type="entry name" value="SPG48"/>
    <property type="match status" value="1"/>
</dbReference>
<dbReference type="PANTHER" id="PTHR46488:SF1">
    <property type="entry name" value="AP-5 COMPLEX SUBUNIT ZETA-1"/>
    <property type="match status" value="1"/>
</dbReference>
<dbReference type="Proteomes" id="UP000288216">
    <property type="component" value="Unassembled WGS sequence"/>
</dbReference>
<feature type="domain" description="AP-5 complex subunit zeta-1 ARM repeats" evidence="1">
    <location>
        <begin position="9"/>
        <end position="66"/>
    </location>
</feature>